<accession>A0A1Y5HU77</accession>
<dbReference type="EMBL" id="MABE01000224">
    <property type="protein sequence ID" value="OUS40868.1"/>
    <property type="molecule type" value="Genomic_DNA"/>
</dbReference>
<dbReference type="PANTHER" id="PTHR19308:SF14">
    <property type="entry name" value="START DOMAIN-CONTAINING PROTEIN"/>
    <property type="match status" value="1"/>
</dbReference>
<gene>
    <name evidence="2" type="ORF">A9R00_03840</name>
</gene>
<dbReference type="SUPFAM" id="SSF55961">
    <property type="entry name" value="Bet v1-like"/>
    <property type="match status" value="1"/>
</dbReference>
<evidence type="ECO:0000313" key="2">
    <source>
        <dbReference type="EMBL" id="OUS40868.1"/>
    </source>
</evidence>
<name>A0A1Y5HU77_OLEAN</name>
<dbReference type="CDD" id="cd08876">
    <property type="entry name" value="START_1"/>
    <property type="match status" value="1"/>
</dbReference>
<evidence type="ECO:0000259" key="1">
    <source>
        <dbReference type="PROSITE" id="PS50848"/>
    </source>
</evidence>
<dbReference type="InterPro" id="IPR023393">
    <property type="entry name" value="START-like_dom_sf"/>
</dbReference>
<organism evidence="2 3">
    <name type="scientific">Oleispira antarctica</name>
    <dbReference type="NCBI Taxonomy" id="188908"/>
    <lineage>
        <taxon>Bacteria</taxon>
        <taxon>Pseudomonadati</taxon>
        <taxon>Pseudomonadota</taxon>
        <taxon>Gammaproteobacteria</taxon>
        <taxon>Oceanospirillales</taxon>
        <taxon>Oceanospirillaceae</taxon>
        <taxon>Oleispira</taxon>
    </lineage>
</organism>
<dbReference type="InterPro" id="IPR051213">
    <property type="entry name" value="START_lipid_transfer"/>
</dbReference>
<dbReference type="GO" id="GO:0008289">
    <property type="term" value="F:lipid binding"/>
    <property type="evidence" value="ECO:0007669"/>
    <property type="project" value="InterPro"/>
</dbReference>
<dbReference type="PROSITE" id="PS50848">
    <property type="entry name" value="START"/>
    <property type="match status" value="1"/>
</dbReference>
<dbReference type="PIRSF" id="PIRSF039033">
    <property type="entry name" value="START_dom"/>
    <property type="match status" value="1"/>
</dbReference>
<sequence length="205" mass="22932">MTHADNSDWVLEKEEQDIQLKIYTREVSGSSLREFKGVMIAETNLTTLAALLLDSNAAPQWMHQCEKFEIIEQIDPLNAVIYFVNGAPWPVSDRDAVISSSMLQDPETLTLQVSVDAITGRLPKDDDYVRIPRMTGSWTFNPLAGGKVEIIYQAHVEPGGSLPAWLANSVVVETPYHTMSNMLDMIKLTKYQQTDIPLIKNGPNN</sequence>
<dbReference type="Gene3D" id="3.30.530.20">
    <property type="match status" value="1"/>
</dbReference>
<protein>
    <recommendedName>
        <fullName evidence="1">START domain-containing protein</fullName>
    </recommendedName>
</protein>
<proteinExistence type="predicted"/>
<dbReference type="PANTHER" id="PTHR19308">
    <property type="entry name" value="PHOSPHATIDYLCHOLINE TRANSFER PROTEIN"/>
    <property type="match status" value="1"/>
</dbReference>
<dbReference type="GO" id="GO:0005737">
    <property type="term" value="C:cytoplasm"/>
    <property type="evidence" value="ECO:0007669"/>
    <property type="project" value="UniProtKB-ARBA"/>
</dbReference>
<feature type="domain" description="START" evidence="1">
    <location>
        <begin position="1"/>
        <end position="171"/>
    </location>
</feature>
<dbReference type="InterPro" id="IPR002913">
    <property type="entry name" value="START_lipid-bd_dom"/>
</dbReference>
<dbReference type="Pfam" id="PF01852">
    <property type="entry name" value="START"/>
    <property type="match status" value="1"/>
</dbReference>
<dbReference type="Proteomes" id="UP000227088">
    <property type="component" value="Unassembled WGS sequence"/>
</dbReference>
<dbReference type="InterPro" id="IPR028347">
    <property type="entry name" value="START_dom_prot"/>
</dbReference>
<reference evidence="3" key="1">
    <citation type="journal article" date="2017" name="Proc. Natl. Acad. Sci. U.S.A.">
        <title>Simulation of Deepwater Horizon oil plume reveals substrate specialization within a complex community of hydrocarbon degraders.</title>
        <authorList>
            <person name="Hu P."/>
            <person name="Dubinsky E.A."/>
            <person name="Probst A.J."/>
            <person name="Wang J."/>
            <person name="Sieber C.M.K."/>
            <person name="Tom L.M."/>
            <person name="Gardinali P."/>
            <person name="Banfield J.F."/>
            <person name="Atlas R.M."/>
            <person name="Andersen G.L."/>
        </authorList>
    </citation>
    <scope>NUCLEOTIDE SEQUENCE [LARGE SCALE GENOMIC DNA]</scope>
</reference>
<dbReference type="AlphaFoldDB" id="A0A1Y5HU77"/>
<evidence type="ECO:0000313" key="3">
    <source>
        <dbReference type="Proteomes" id="UP000227088"/>
    </source>
</evidence>
<comment type="caution">
    <text evidence="2">The sequence shown here is derived from an EMBL/GenBank/DDBJ whole genome shotgun (WGS) entry which is preliminary data.</text>
</comment>